<dbReference type="SUPFAM" id="SSF161111">
    <property type="entry name" value="Cation efflux protein transmembrane domain-like"/>
    <property type="match status" value="1"/>
</dbReference>
<dbReference type="InterPro" id="IPR027469">
    <property type="entry name" value="Cation_efflux_TMD_sf"/>
</dbReference>
<feature type="transmembrane region" description="Helical" evidence="8">
    <location>
        <begin position="26"/>
        <end position="47"/>
    </location>
</feature>
<name>K6YH90_9ALTE</name>
<keyword evidence="4" id="KW-0864">Zinc transport</keyword>
<protein>
    <recommendedName>
        <fullName evidence="9">Cation efflux protein transmembrane domain-containing protein</fullName>
    </recommendedName>
</protein>
<evidence type="ECO:0000256" key="7">
    <source>
        <dbReference type="ARBA" id="ARBA00023136"/>
    </source>
</evidence>
<dbReference type="GO" id="GO:0005385">
    <property type="term" value="F:zinc ion transmembrane transporter activity"/>
    <property type="evidence" value="ECO:0007669"/>
    <property type="project" value="InterPro"/>
</dbReference>
<evidence type="ECO:0000256" key="2">
    <source>
        <dbReference type="ARBA" id="ARBA00022448"/>
    </source>
</evidence>
<sequence length="314" mass="35187">MTEKIPQEWVHSHHFSIDTKSSEKKVNIVFAITTITMVIEIVAGTWFGSMALLADGWHMFTHSAAFAVSIFVYWYARKHQNDPAYSFGTGKVNTLGGFASAIALGTVALMMLIESITRLFSPQGIQFEEAIFVAIIGLIVNIVSAFLLHDDHHHDIHQHDHKHEHGSHNHKHHHDHNLKAAYFHVLADTLTSLLAIVALVLGKYFNWIWADALMGIIGSVVIAKWAYHLIGQSSSILLDKTIYQLDLDKIKVLIERQGTCTITDAHCWKVSGQHSCLILSIVTTSARTADDFKQLLKEVMTPDHVTIEVNRLSD</sequence>
<keyword evidence="2" id="KW-0813">Transport</keyword>
<dbReference type="STRING" id="1127673.GLIP_3374"/>
<evidence type="ECO:0000256" key="4">
    <source>
        <dbReference type="ARBA" id="ARBA00022906"/>
    </source>
</evidence>
<feature type="transmembrane region" description="Helical" evidence="8">
    <location>
        <begin position="207"/>
        <end position="227"/>
    </location>
</feature>
<dbReference type="InterPro" id="IPR002524">
    <property type="entry name" value="Cation_efflux"/>
</dbReference>
<keyword evidence="5 8" id="KW-1133">Transmembrane helix</keyword>
<keyword evidence="11" id="KW-1185">Reference proteome</keyword>
<dbReference type="Proteomes" id="UP000006334">
    <property type="component" value="Unassembled WGS sequence"/>
</dbReference>
<dbReference type="AlphaFoldDB" id="K6YH90"/>
<dbReference type="OrthoDB" id="271709at2"/>
<dbReference type="Gene3D" id="1.20.1510.10">
    <property type="entry name" value="Cation efflux protein transmembrane domain"/>
    <property type="match status" value="1"/>
</dbReference>
<feature type="transmembrane region" description="Helical" evidence="8">
    <location>
        <begin position="130"/>
        <end position="148"/>
    </location>
</feature>
<evidence type="ECO:0000259" key="9">
    <source>
        <dbReference type="Pfam" id="PF01545"/>
    </source>
</evidence>
<organism evidence="10 11">
    <name type="scientific">Aliiglaciecola lipolytica E3</name>
    <dbReference type="NCBI Taxonomy" id="1127673"/>
    <lineage>
        <taxon>Bacteria</taxon>
        <taxon>Pseudomonadati</taxon>
        <taxon>Pseudomonadota</taxon>
        <taxon>Gammaproteobacteria</taxon>
        <taxon>Alteromonadales</taxon>
        <taxon>Alteromonadaceae</taxon>
        <taxon>Aliiglaciecola</taxon>
    </lineage>
</organism>
<comment type="subcellular location">
    <subcellularLocation>
        <location evidence="1">Membrane</location>
        <topology evidence="1">Multi-pass membrane protein</topology>
    </subcellularLocation>
</comment>
<feature type="transmembrane region" description="Helical" evidence="8">
    <location>
        <begin position="59"/>
        <end position="76"/>
    </location>
</feature>
<dbReference type="NCBIfam" id="NF033827">
    <property type="entry name" value="CDF_efflux_DmeF"/>
    <property type="match status" value="1"/>
</dbReference>
<keyword evidence="6" id="KW-0406">Ion transport</keyword>
<dbReference type="NCBIfam" id="TIGR01297">
    <property type="entry name" value="CDF"/>
    <property type="match status" value="1"/>
</dbReference>
<keyword evidence="7 8" id="KW-0472">Membrane</keyword>
<accession>K6YH90</accession>
<evidence type="ECO:0000256" key="8">
    <source>
        <dbReference type="SAM" id="Phobius"/>
    </source>
</evidence>
<dbReference type="GO" id="GO:0016020">
    <property type="term" value="C:membrane"/>
    <property type="evidence" value="ECO:0007669"/>
    <property type="project" value="UniProtKB-SubCell"/>
</dbReference>
<dbReference type="PANTHER" id="PTHR45755:SF4">
    <property type="entry name" value="ZINC TRANSPORTER 7"/>
    <property type="match status" value="1"/>
</dbReference>
<evidence type="ECO:0000256" key="5">
    <source>
        <dbReference type="ARBA" id="ARBA00022989"/>
    </source>
</evidence>
<evidence type="ECO:0000256" key="1">
    <source>
        <dbReference type="ARBA" id="ARBA00004141"/>
    </source>
</evidence>
<dbReference type="InterPro" id="IPR058533">
    <property type="entry name" value="Cation_efflux_TM"/>
</dbReference>
<evidence type="ECO:0000256" key="6">
    <source>
        <dbReference type="ARBA" id="ARBA00023065"/>
    </source>
</evidence>
<evidence type="ECO:0000256" key="3">
    <source>
        <dbReference type="ARBA" id="ARBA00022692"/>
    </source>
</evidence>
<dbReference type="GO" id="GO:0006882">
    <property type="term" value="P:intracellular zinc ion homeostasis"/>
    <property type="evidence" value="ECO:0007669"/>
    <property type="project" value="InterPro"/>
</dbReference>
<evidence type="ECO:0000313" key="11">
    <source>
        <dbReference type="Proteomes" id="UP000006334"/>
    </source>
</evidence>
<keyword evidence="3 8" id="KW-0812">Transmembrane</keyword>
<dbReference type="EMBL" id="BAEN01000065">
    <property type="protein sequence ID" value="GAC15988.1"/>
    <property type="molecule type" value="Genomic_DNA"/>
</dbReference>
<dbReference type="InterPro" id="IPR045316">
    <property type="entry name" value="Msc2-like"/>
</dbReference>
<comment type="caution">
    <text evidence="10">The sequence shown here is derived from an EMBL/GenBank/DDBJ whole genome shotgun (WGS) entry which is preliminary data.</text>
</comment>
<dbReference type="RefSeq" id="WP_008845791.1">
    <property type="nucleotide sequence ID" value="NZ_BAEN01000065.1"/>
</dbReference>
<proteinExistence type="predicted"/>
<dbReference type="Pfam" id="PF01545">
    <property type="entry name" value="Cation_efflux"/>
    <property type="match status" value="1"/>
</dbReference>
<dbReference type="PANTHER" id="PTHR45755">
    <property type="match status" value="1"/>
</dbReference>
<gene>
    <name evidence="10" type="ORF">GLIP_3374</name>
</gene>
<evidence type="ECO:0000313" key="10">
    <source>
        <dbReference type="EMBL" id="GAC15988.1"/>
    </source>
</evidence>
<feature type="transmembrane region" description="Helical" evidence="8">
    <location>
        <begin position="97"/>
        <end position="118"/>
    </location>
</feature>
<keyword evidence="4" id="KW-0862">Zinc</keyword>
<reference evidence="10 11" key="1">
    <citation type="journal article" date="2017" name="Antonie Van Leeuwenhoek">
        <title>Rhizobium rhizosphaerae sp. nov., a novel species isolated from rice rhizosphere.</title>
        <authorList>
            <person name="Zhao J.J."/>
            <person name="Zhang J."/>
            <person name="Zhang R.J."/>
            <person name="Zhang C.W."/>
            <person name="Yin H.Q."/>
            <person name="Zhang X.X."/>
        </authorList>
    </citation>
    <scope>NUCLEOTIDE SEQUENCE [LARGE SCALE GENOMIC DNA]</scope>
    <source>
        <strain evidence="10 11">E3</strain>
    </source>
</reference>
<feature type="domain" description="Cation efflux protein transmembrane" evidence="9">
    <location>
        <begin position="28"/>
        <end position="238"/>
    </location>
</feature>
<dbReference type="eggNOG" id="COG1230">
    <property type="taxonomic scope" value="Bacteria"/>
</dbReference>
<feature type="transmembrane region" description="Helical" evidence="8">
    <location>
        <begin position="181"/>
        <end position="201"/>
    </location>
</feature>